<feature type="compositionally biased region" description="Polar residues" evidence="1">
    <location>
        <begin position="1"/>
        <end position="12"/>
    </location>
</feature>
<dbReference type="Proteomes" id="UP001331515">
    <property type="component" value="Unassembled WGS sequence"/>
</dbReference>
<sequence>MEVWQSGFQHPTSALRPPAPLSCKKPLSETLGSFCMTVEERALPKQHCCLGRPYHRDPMAGIEEMQTEEIEEDMLMDANRKQRGKTKRRMQRREKAESEWR</sequence>
<dbReference type="EMBL" id="JAURVH010001518">
    <property type="protein sequence ID" value="KAK5928676.1"/>
    <property type="molecule type" value="Genomic_DNA"/>
</dbReference>
<accession>A0AAN8DSS4</accession>
<organism evidence="2 3">
    <name type="scientific">Champsocephalus gunnari</name>
    <name type="common">Mackerel icefish</name>
    <dbReference type="NCBI Taxonomy" id="52237"/>
    <lineage>
        <taxon>Eukaryota</taxon>
        <taxon>Metazoa</taxon>
        <taxon>Chordata</taxon>
        <taxon>Craniata</taxon>
        <taxon>Vertebrata</taxon>
        <taxon>Euteleostomi</taxon>
        <taxon>Actinopterygii</taxon>
        <taxon>Neopterygii</taxon>
        <taxon>Teleostei</taxon>
        <taxon>Neoteleostei</taxon>
        <taxon>Acanthomorphata</taxon>
        <taxon>Eupercaria</taxon>
        <taxon>Perciformes</taxon>
        <taxon>Notothenioidei</taxon>
        <taxon>Channichthyidae</taxon>
        <taxon>Champsocephalus</taxon>
    </lineage>
</organism>
<evidence type="ECO:0000313" key="3">
    <source>
        <dbReference type="Proteomes" id="UP001331515"/>
    </source>
</evidence>
<feature type="compositionally biased region" description="Basic residues" evidence="1">
    <location>
        <begin position="81"/>
        <end position="92"/>
    </location>
</feature>
<name>A0AAN8DSS4_CHAGU</name>
<keyword evidence="3" id="KW-1185">Reference proteome</keyword>
<proteinExistence type="predicted"/>
<dbReference type="AlphaFoldDB" id="A0AAN8DSS4"/>
<feature type="region of interest" description="Disordered" evidence="1">
    <location>
        <begin position="71"/>
        <end position="101"/>
    </location>
</feature>
<comment type="caution">
    <text evidence="2">The sequence shown here is derived from an EMBL/GenBank/DDBJ whole genome shotgun (WGS) entry which is preliminary data.</text>
</comment>
<protein>
    <submittedName>
        <fullName evidence="2">Uncharacterized protein</fullName>
    </submittedName>
</protein>
<feature type="region of interest" description="Disordered" evidence="1">
    <location>
        <begin position="1"/>
        <end position="20"/>
    </location>
</feature>
<evidence type="ECO:0000313" key="2">
    <source>
        <dbReference type="EMBL" id="KAK5928676.1"/>
    </source>
</evidence>
<gene>
    <name evidence="2" type="ORF">CgunFtcFv8_013724</name>
</gene>
<reference evidence="2 3" key="1">
    <citation type="journal article" date="2023" name="Mol. Biol. Evol.">
        <title>Genomics of Secondarily Temperate Adaptation in the Only Non-Antarctic Icefish.</title>
        <authorList>
            <person name="Rivera-Colon A.G."/>
            <person name="Rayamajhi N."/>
            <person name="Minhas B.F."/>
            <person name="Madrigal G."/>
            <person name="Bilyk K.T."/>
            <person name="Yoon V."/>
            <person name="Hune M."/>
            <person name="Gregory S."/>
            <person name="Cheng C.H.C."/>
            <person name="Catchen J.M."/>
        </authorList>
    </citation>
    <scope>NUCLEOTIDE SEQUENCE [LARGE SCALE GENOMIC DNA]</scope>
    <source>
        <tissue evidence="2">White muscle</tissue>
    </source>
</reference>
<evidence type="ECO:0000256" key="1">
    <source>
        <dbReference type="SAM" id="MobiDB-lite"/>
    </source>
</evidence>